<keyword evidence="3" id="KW-0813">Transport</keyword>
<evidence type="ECO:0000313" key="7">
    <source>
        <dbReference type="Proteomes" id="UP000730618"/>
    </source>
</evidence>
<dbReference type="PANTHER" id="PTHR43649">
    <property type="entry name" value="ARABINOSE-BINDING PROTEIN-RELATED"/>
    <property type="match status" value="1"/>
</dbReference>
<dbReference type="PANTHER" id="PTHR43649:SF31">
    <property type="entry name" value="SN-GLYCEROL-3-PHOSPHATE-BINDING PERIPLASMIC PROTEIN UGPB"/>
    <property type="match status" value="1"/>
</dbReference>
<reference evidence="6 7" key="1">
    <citation type="submission" date="2021-06" db="EMBL/GenBank/DDBJ databases">
        <authorList>
            <person name="Criscuolo A."/>
        </authorList>
    </citation>
    <scope>NUCLEOTIDE SEQUENCE [LARGE SCALE GENOMIC DNA]</scope>
    <source>
        <strain evidence="7">CIP 111802</strain>
    </source>
</reference>
<evidence type="ECO:0000313" key="6">
    <source>
        <dbReference type="EMBL" id="CAG7653488.1"/>
    </source>
</evidence>
<evidence type="ECO:0000256" key="5">
    <source>
        <dbReference type="SAM" id="SignalP"/>
    </source>
</evidence>
<keyword evidence="4 5" id="KW-0732">Signal</keyword>
<evidence type="ECO:0000256" key="2">
    <source>
        <dbReference type="ARBA" id="ARBA00008520"/>
    </source>
</evidence>
<dbReference type="Proteomes" id="UP000730618">
    <property type="component" value="Unassembled WGS sequence"/>
</dbReference>
<organism evidence="6 7">
    <name type="scientific">Paenibacillus allorhizosphaerae</name>
    <dbReference type="NCBI Taxonomy" id="2849866"/>
    <lineage>
        <taxon>Bacteria</taxon>
        <taxon>Bacillati</taxon>
        <taxon>Bacillota</taxon>
        <taxon>Bacilli</taxon>
        <taxon>Bacillales</taxon>
        <taxon>Paenibacillaceae</taxon>
        <taxon>Paenibacillus</taxon>
    </lineage>
</organism>
<protein>
    <recommendedName>
        <fullName evidence="8">Extracellular solute-binding protein</fullName>
    </recommendedName>
</protein>
<feature type="signal peptide" evidence="5">
    <location>
        <begin position="1"/>
        <end position="29"/>
    </location>
</feature>
<comment type="subcellular location">
    <subcellularLocation>
        <location evidence="1">Cell envelope</location>
    </subcellularLocation>
</comment>
<accession>A0ABN7TWG4</accession>
<name>A0ABN7TWG4_9BACL</name>
<evidence type="ECO:0008006" key="8">
    <source>
        <dbReference type="Google" id="ProtNLM"/>
    </source>
</evidence>
<evidence type="ECO:0000256" key="4">
    <source>
        <dbReference type="ARBA" id="ARBA00022729"/>
    </source>
</evidence>
<evidence type="ECO:0000256" key="3">
    <source>
        <dbReference type="ARBA" id="ARBA00022448"/>
    </source>
</evidence>
<dbReference type="Pfam" id="PF13416">
    <property type="entry name" value="SBP_bac_8"/>
    <property type="match status" value="1"/>
</dbReference>
<keyword evidence="7" id="KW-1185">Reference proteome</keyword>
<dbReference type="InterPro" id="IPR050490">
    <property type="entry name" value="Bact_solute-bd_prot1"/>
</dbReference>
<gene>
    <name evidence="6" type="ORF">PAECIP111802_05497</name>
</gene>
<sequence>MKIKKKKYVGFISACAGLSIILSGCGANSANSEDAGSKNSPQQNAPSVSTEPVTLKIAIPLSWLGKGEYEKYIVEPVKKKYPHITLELLDVSAYDKIVAAGQIPDIAYTASPLINRLTQVELQDNMEPLIKKFNFDLSKLNKVALESVKTASGYDYLIGIPFTMHFNALYYNKDIFDRFGAPYPKDGMTWEDTRELARKVTRLEGGIQYRGLEPDYSYRVASVLGLGIDDPKTGKATVNNDGWKKVFELLKSIYDIPGNAALKLGTPAQDLYFKTRTLAMLQGLNFLPSFNGAEGLNWDMVQYPQFKEAPNTGMQVDEWILHVTKQSKYKDQAFQVIATVLSEEVQTDMARNARFPILTGKKVEEEFGKDIPYLQGKNLKAAFLSQPSKALPITKYGESTRKIMEDAIKPVIKGEKDINTVLRESEEAINKLIEKDKSK</sequence>
<comment type="caution">
    <text evidence="6">The sequence shown here is derived from an EMBL/GenBank/DDBJ whole genome shotgun (WGS) entry which is preliminary data.</text>
</comment>
<feature type="chain" id="PRO_5045195725" description="Extracellular solute-binding protein" evidence="5">
    <location>
        <begin position="30"/>
        <end position="439"/>
    </location>
</feature>
<dbReference type="InterPro" id="IPR006059">
    <property type="entry name" value="SBP"/>
</dbReference>
<evidence type="ECO:0000256" key="1">
    <source>
        <dbReference type="ARBA" id="ARBA00004196"/>
    </source>
</evidence>
<proteinExistence type="inferred from homology"/>
<comment type="similarity">
    <text evidence="2">Belongs to the bacterial solute-binding protein 1 family.</text>
</comment>
<dbReference type="RefSeq" id="WP_218101713.1">
    <property type="nucleotide sequence ID" value="NZ_CAJVCE010000020.1"/>
</dbReference>
<dbReference type="EMBL" id="CAJVCE010000020">
    <property type="protein sequence ID" value="CAG7653488.1"/>
    <property type="molecule type" value="Genomic_DNA"/>
</dbReference>
<dbReference type="PROSITE" id="PS51257">
    <property type="entry name" value="PROKAR_LIPOPROTEIN"/>
    <property type="match status" value="1"/>
</dbReference>